<evidence type="ECO:0008006" key="3">
    <source>
        <dbReference type="Google" id="ProtNLM"/>
    </source>
</evidence>
<comment type="caution">
    <text evidence="1">The sequence shown here is derived from an EMBL/GenBank/DDBJ whole genome shotgun (WGS) entry which is preliminary data.</text>
</comment>
<evidence type="ECO:0000313" key="2">
    <source>
        <dbReference type="Proteomes" id="UP000218944"/>
    </source>
</evidence>
<protein>
    <recommendedName>
        <fullName evidence="3">DUF3168 domain-containing protein</fullName>
    </recommendedName>
</protein>
<dbReference type="EMBL" id="NSJV01000486">
    <property type="protein sequence ID" value="PAU46186.1"/>
    <property type="molecule type" value="Genomic_DNA"/>
</dbReference>
<reference evidence="1 2" key="1">
    <citation type="submission" date="2017-08" db="EMBL/GenBank/DDBJ databases">
        <title>Genome sequence of Streptomyces albireticuli NRRL B-1670.</title>
        <authorList>
            <person name="Graham D.E."/>
            <person name="Mahan K.M."/>
            <person name="Klingeman D.M."/>
            <person name="Hettich R.L."/>
            <person name="Parry R.J."/>
            <person name="Spain J.C."/>
        </authorList>
    </citation>
    <scope>NUCLEOTIDE SEQUENCE [LARGE SCALE GENOMIC DNA]</scope>
    <source>
        <strain evidence="1 2">NRRL B-1670</strain>
    </source>
</reference>
<dbReference type="AlphaFoldDB" id="A0A2A2D431"/>
<organism evidence="1 2">
    <name type="scientific">Streptomyces albireticuli</name>
    <dbReference type="NCBI Taxonomy" id="1940"/>
    <lineage>
        <taxon>Bacteria</taxon>
        <taxon>Bacillati</taxon>
        <taxon>Actinomycetota</taxon>
        <taxon>Actinomycetes</taxon>
        <taxon>Kitasatosporales</taxon>
        <taxon>Streptomycetaceae</taxon>
        <taxon>Streptomyces</taxon>
    </lineage>
</organism>
<gene>
    <name evidence="1" type="ORF">CK936_25585</name>
</gene>
<name>A0A2A2D431_9ACTN</name>
<dbReference type="Proteomes" id="UP000218944">
    <property type="component" value="Unassembled WGS sequence"/>
</dbReference>
<accession>A0A2A2D431</accession>
<sequence length="145" mass="15150">MKPLVIFADAQAAAAGVLRTALAGRSEPYAAGVTVGTRVPGDRSPEIPHLPYVLVRKDTDLPHSSMANTRATLRVTVWHTDADQAHDLAQLCQGLLIVHSGPVIRGVRPATGPLAAVDDTSRGTPGSDIDLSTFTVLANVRPATA</sequence>
<proteinExistence type="predicted"/>
<keyword evidence="2" id="KW-1185">Reference proteome</keyword>
<evidence type="ECO:0000313" key="1">
    <source>
        <dbReference type="EMBL" id="PAU46186.1"/>
    </source>
</evidence>